<keyword evidence="6" id="KW-1185">Reference proteome</keyword>
<dbReference type="RefSeq" id="WP_258816628.1">
    <property type="nucleotide sequence ID" value="NZ_JANUGW010000006.1"/>
</dbReference>
<evidence type="ECO:0000313" key="5">
    <source>
        <dbReference type="EMBL" id="MCS0582057.1"/>
    </source>
</evidence>
<feature type="transmembrane region" description="Helical" evidence="3">
    <location>
        <begin position="218"/>
        <end position="241"/>
    </location>
</feature>
<dbReference type="InterPro" id="IPR050469">
    <property type="entry name" value="Diguanylate_Cyclase"/>
</dbReference>
<sequence>MARLLGHARYVFGGLLLLTVALLVWQHFGMVEVLELGAGNFPVKVSDDKAEGGNSEGWVERKGQDLVMHCRIGKKIDWPHCKLSFDFLKGAKGIDMSRFDYMIVDASYSGPGPLKFGIVVSEVEEGYTRLDTWQTYKVEQVESLDLPSNGNMVIPMNWFVVAQWWKETAKPPIEHSIVNLDNIVYLDMVSNFGGVEGERILTVHSLRLHGKLISRDTLLLWLVGAWVACAVGWLAILTLSLRGQLKDSEAAIELLSTVNKALELEARDLAGQAYIDPLTGVLNRQGLRAALMSTSSLLADPMAVIFIDIDHFKCINDTHGHDVGDDVLRKFANVIASGIRSSDRLVRWGGEEFLIVCPMTNVYQGKILAENLRHALHHHMWPAGLHVTASFGVAQHHEHDEVGVVIKNADEELYRAKRSGRDRVCAHIPGELTVTVSAA</sequence>
<dbReference type="PROSITE" id="PS50887">
    <property type="entry name" value="GGDEF"/>
    <property type="match status" value="1"/>
</dbReference>
<proteinExistence type="predicted"/>
<evidence type="ECO:0000259" key="4">
    <source>
        <dbReference type="PROSITE" id="PS50887"/>
    </source>
</evidence>
<gene>
    <name evidence="5" type="ORF">NX784_10685</name>
</gene>
<keyword evidence="3" id="KW-1133">Transmembrane helix</keyword>
<dbReference type="NCBIfam" id="TIGR00254">
    <property type="entry name" value="GGDEF"/>
    <property type="match status" value="1"/>
</dbReference>
<dbReference type="Gene3D" id="3.30.70.270">
    <property type="match status" value="1"/>
</dbReference>
<keyword evidence="3" id="KW-0472">Membrane</keyword>
<comment type="catalytic activity">
    <reaction evidence="2">
        <text>2 GTP = 3',3'-c-di-GMP + 2 diphosphate</text>
        <dbReference type="Rhea" id="RHEA:24898"/>
        <dbReference type="ChEBI" id="CHEBI:33019"/>
        <dbReference type="ChEBI" id="CHEBI:37565"/>
        <dbReference type="ChEBI" id="CHEBI:58805"/>
        <dbReference type="EC" id="2.7.7.65"/>
    </reaction>
</comment>
<dbReference type="InterPro" id="IPR029787">
    <property type="entry name" value="Nucleotide_cyclase"/>
</dbReference>
<dbReference type="PANTHER" id="PTHR45138">
    <property type="entry name" value="REGULATORY COMPONENTS OF SENSORY TRANSDUCTION SYSTEM"/>
    <property type="match status" value="1"/>
</dbReference>
<dbReference type="Proteomes" id="UP001204151">
    <property type="component" value="Unassembled WGS sequence"/>
</dbReference>
<evidence type="ECO:0000313" key="6">
    <source>
        <dbReference type="Proteomes" id="UP001204151"/>
    </source>
</evidence>
<dbReference type="InterPro" id="IPR000160">
    <property type="entry name" value="GGDEF_dom"/>
</dbReference>
<feature type="domain" description="GGDEF" evidence="4">
    <location>
        <begin position="300"/>
        <end position="429"/>
    </location>
</feature>
<evidence type="ECO:0000256" key="2">
    <source>
        <dbReference type="ARBA" id="ARBA00034247"/>
    </source>
</evidence>
<dbReference type="InterPro" id="IPR043128">
    <property type="entry name" value="Rev_trsase/Diguanyl_cyclase"/>
</dbReference>
<comment type="caution">
    <text evidence="5">The sequence shown here is derived from an EMBL/GenBank/DDBJ whole genome shotgun (WGS) entry which is preliminary data.</text>
</comment>
<protein>
    <recommendedName>
        <fullName evidence="1">diguanylate cyclase</fullName>
        <ecNumber evidence="1">2.7.7.65</ecNumber>
    </recommendedName>
</protein>
<dbReference type="SUPFAM" id="SSF55073">
    <property type="entry name" value="Nucleotide cyclase"/>
    <property type="match status" value="1"/>
</dbReference>
<dbReference type="EC" id="2.7.7.65" evidence="1"/>
<evidence type="ECO:0000256" key="1">
    <source>
        <dbReference type="ARBA" id="ARBA00012528"/>
    </source>
</evidence>
<dbReference type="CDD" id="cd01949">
    <property type="entry name" value="GGDEF"/>
    <property type="match status" value="1"/>
</dbReference>
<dbReference type="Pfam" id="PF00990">
    <property type="entry name" value="GGDEF"/>
    <property type="match status" value="1"/>
</dbReference>
<feature type="transmembrane region" description="Helical" evidence="3">
    <location>
        <begin position="6"/>
        <end position="25"/>
    </location>
</feature>
<dbReference type="EMBL" id="JANUGW010000006">
    <property type="protein sequence ID" value="MCS0582057.1"/>
    <property type="molecule type" value="Genomic_DNA"/>
</dbReference>
<organism evidence="5 6">
    <name type="scientific">Massilia pinisoli</name>
    <dbReference type="NCBI Taxonomy" id="1772194"/>
    <lineage>
        <taxon>Bacteria</taxon>
        <taxon>Pseudomonadati</taxon>
        <taxon>Pseudomonadota</taxon>
        <taxon>Betaproteobacteria</taxon>
        <taxon>Burkholderiales</taxon>
        <taxon>Oxalobacteraceae</taxon>
        <taxon>Telluria group</taxon>
        <taxon>Massilia</taxon>
    </lineage>
</organism>
<evidence type="ECO:0000256" key="3">
    <source>
        <dbReference type="SAM" id="Phobius"/>
    </source>
</evidence>
<reference evidence="5 6" key="1">
    <citation type="submission" date="2022-08" db="EMBL/GenBank/DDBJ databases">
        <title>Reclassification of Massilia species as members of the genera Telluria, Duganella, Pseudoduganella, Mokoshia gen. nov. and Zemynaea gen. nov. using orthogonal and non-orthogonal genome-based approaches.</title>
        <authorList>
            <person name="Bowman J.P."/>
        </authorList>
    </citation>
    <scope>NUCLEOTIDE SEQUENCE [LARGE SCALE GENOMIC DNA]</scope>
    <source>
        <strain evidence="5 6">JCM 31316</strain>
    </source>
</reference>
<keyword evidence="3" id="KW-0812">Transmembrane</keyword>
<dbReference type="PANTHER" id="PTHR45138:SF9">
    <property type="entry name" value="DIGUANYLATE CYCLASE DGCM-RELATED"/>
    <property type="match status" value="1"/>
</dbReference>
<name>A0ABT1ZQ61_9BURK</name>
<accession>A0ABT1ZQ61</accession>
<dbReference type="SMART" id="SM00267">
    <property type="entry name" value="GGDEF"/>
    <property type="match status" value="1"/>
</dbReference>